<dbReference type="STRING" id="685588.A0A067TH57"/>
<name>A0A067TH57_GALM3</name>
<protein>
    <recommendedName>
        <fullName evidence="3">DUF899 domain-containing protein</fullName>
    </recommendedName>
</protein>
<dbReference type="HOGENOM" id="CLU_066898_2_0_1"/>
<sequence length="234" mass="26646">MASWVGKGISPANLLESHKVVTSKEEWQSHREALLAKEKALMKQNDALYEEIRAQPWLKVDKQYTFDTNNGKRTLQELFGTKNQLAVYHFMLGPEDEEGCNGCSFLTDQFQGVSIHLAQRDVAFVVVSSAPLDKINAFKARMGWTDKFEWVSSGNCQDFNVLCGCKTPSGGEMFAFSTWYKEDDTICLTYLTSNRGTEVMVPVYAILDRVAKGRDEKGHGWKFPMAWVRHHDKY</sequence>
<organism evidence="1 2">
    <name type="scientific">Galerina marginata (strain CBS 339.88)</name>
    <dbReference type="NCBI Taxonomy" id="685588"/>
    <lineage>
        <taxon>Eukaryota</taxon>
        <taxon>Fungi</taxon>
        <taxon>Dikarya</taxon>
        <taxon>Basidiomycota</taxon>
        <taxon>Agaricomycotina</taxon>
        <taxon>Agaricomycetes</taxon>
        <taxon>Agaricomycetidae</taxon>
        <taxon>Agaricales</taxon>
        <taxon>Agaricineae</taxon>
        <taxon>Strophariaceae</taxon>
        <taxon>Galerina</taxon>
    </lineage>
</organism>
<evidence type="ECO:0000313" key="2">
    <source>
        <dbReference type="Proteomes" id="UP000027222"/>
    </source>
</evidence>
<keyword evidence="2" id="KW-1185">Reference proteome</keyword>
<dbReference type="OrthoDB" id="3503208at2759"/>
<proteinExistence type="predicted"/>
<dbReference type="AlphaFoldDB" id="A0A067TH57"/>
<reference evidence="2" key="1">
    <citation type="journal article" date="2014" name="Proc. Natl. Acad. Sci. U.S.A.">
        <title>Extensive sampling of basidiomycete genomes demonstrates inadequacy of the white-rot/brown-rot paradigm for wood decay fungi.</title>
        <authorList>
            <person name="Riley R."/>
            <person name="Salamov A.A."/>
            <person name="Brown D.W."/>
            <person name="Nagy L.G."/>
            <person name="Floudas D."/>
            <person name="Held B.W."/>
            <person name="Levasseur A."/>
            <person name="Lombard V."/>
            <person name="Morin E."/>
            <person name="Otillar R."/>
            <person name="Lindquist E.A."/>
            <person name="Sun H."/>
            <person name="LaButti K.M."/>
            <person name="Schmutz J."/>
            <person name="Jabbour D."/>
            <person name="Luo H."/>
            <person name="Baker S.E."/>
            <person name="Pisabarro A.G."/>
            <person name="Walton J.D."/>
            <person name="Blanchette R.A."/>
            <person name="Henrissat B."/>
            <person name="Martin F."/>
            <person name="Cullen D."/>
            <person name="Hibbett D.S."/>
            <person name="Grigoriev I.V."/>
        </authorList>
    </citation>
    <scope>NUCLEOTIDE SEQUENCE [LARGE SCALE GENOMIC DNA]</scope>
    <source>
        <strain evidence="2">CBS 339.88</strain>
    </source>
</reference>
<evidence type="ECO:0000313" key="1">
    <source>
        <dbReference type="EMBL" id="KDR79254.1"/>
    </source>
</evidence>
<gene>
    <name evidence="1" type="ORF">GALMADRAFT_243174</name>
</gene>
<dbReference type="EMBL" id="KL142373">
    <property type="protein sequence ID" value="KDR79254.1"/>
    <property type="molecule type" value="Genomic_DNA"/>
</dbReference>
<dbReference type="InterPro" id="IPR010296">
    <property type="entry name" value="DUF899_thioredox"/>
</dbReference>
<accession>A0A067TH57</accession>
<evidence type="ECO:0008006" key="3">
    <source>
        <dbReference type="Google" id="ProtNLM"/>
    </source>
</evidence>
<dbReference type="Proteomes" id="UP000027222">
    <property type="component" value="Unassembled WGS sequence"/>
</dbReference>
<dbReference type="Pfam" id="PF05988">
    <property type="entry name" value="DUF899"/>
    <property type="match status" value="1"/>
</dbReference>